<name>A0A160PMG4_9CORY</name>
<dbReference type="InterPro" id="IPR047039">
    <property type="entry name" value="AMN_phosphorylase"/>
</dbReference>
<dbReference type="Pfam" id="PF01048">
    <property type="entry name" value="PNP_UDP_1"/>
    <property type="match status" value="1"/>
</dbReference>
<keyword evidence="5" id="KW-1185">Reference proteome</keyword>
<dbReference type="GO" id="GO:0005829">
    <property type="term" value="C:cytosol"/>
    <property type="evidence" value="ECO:0007669"/>
    <property type="project" value="TreeGrafter"/>
</dbReference>
<dbReference type="GO" id="GO:0008714">
    <property type="term" value="F:AMP nucleosidase activity"/>
    <property type="evidence" value="ECO:0007669"/>
    <property type="project" value="UniProtKB-UniRule"/>
</dbReference>
<dbReference type="Gene3D" id="3.30.1730.10">
    <property type="entry name" value="AMP nucleoside phosphorylase, N-terminal domain"/>
    <property type="match status" value="1"/>
</dbReference>
<feature type="domain" description="AMP nucleoside phosphorylase N-terminal" evidence="3">
    <location>
        <begin position="18"/>
        <end position="162"/>
    </location>
</feature>
<dbReference type="PANTHER" id="PTHR43691:SF6">
    <property type="entry name" value="AMP NUCLEOSIDASE"/>
    <property type="match status" value="1"/>
</dbReference>
<dbReference type="Gene3D" id="3.40.50.1580">
    <property type="entry name" value="Nucleoside phosphorylase domain"/>
    <property type="match status" value="1"/>
</dbReference>
<proteinExistence type="inferred from homology"/>
<dbReference type="HAMAP" id="MF_01932">
    <property type="entry name" value="AMP_nucleosidase"/>
    <property type="match status" value="1"/>
</dbReference>
<reference evidence="4 5" key="1">
    <citation type="submission" date="2016-02" db="EMBL/GenBank/DDBJ databases">
        <title>Corynebacterium glutamicum N24 whole genome sequencing project.</title>
        <authorList>
            <person name="Matsutani M."/>
            <person name="Nangtapong N."/>
            <person name="Yakushi T."/>
            <person name="Matsushita K."/>
        </authorList>
    </citation>
    <scope>NUCLEOTIDE SEQUENCE [LARGE SCALE GENOMIC DNA]</scope>
    <source>
        <strain evidence="4 5">N24</strain>
    </source>
</reference>
<dbReference type="GO" id="GO:0009116">
    <property type="term" value="P:nucleoside metabolic process"/>
    <property type="evidence" value="ECO:0007669"/>
    <property type="project" value="InterPro"/>
</dbReference>
<accession>A0A160PMG4</accession>
<dbReference type="AlphaFoldDB" id="A0A160PMG4"/>
<feature type="domain" description="Nucleoside phosphorylase" evidence="2">
    <location>
        <begin position="265"/>
        <end position="442"/>
    </location>
</feature>
<dbReference type="InterPro" id="IPR000845">
    <property type="entry name" value="Nucleoside_phosphorylase_d"/>
</dbReference>
<dbReference type="PANTHER" id="PTHR43691">
    <property type="entry name" value="URIDINE PHOSPHORYLASE"/>
    <property type="match status" value="1"/>
</dbReference>
<comment type="similarity">
    <text evidence="1">Belongs to the AMP nucleosidase family.</text>
</comment>
<protein>
    <recommendedName>
        <fullName evidence="1">AMP nucleosidase</fullName>
        <ecNumber evidence="1">3.2.2.4</ecNumber>
    </recommendedName>
</protein>
<comment type="catalytic activity">
    <reaction evidence="1">
        <text>AMP + H2O = D-ribose 5-phosphate + adenine</text>
        <dbReference type="Rhea" id="RHEA:20129"/>
        <dbReference type="ChEBI" id="CHEBI:15377"/>
        <dbReference type="ChEBI" id="CHEBI:16708"/>
        <dbReference type="ChEBI" id="CHEBI:78346"/>
        <dbReference type="ChEBI" id="CHEBI:456215"/>
        <dbReference type="EC" id="3.2.2.4"/>
    </reaction>
</comment>
<evidence type="ECO:0000259" key="3">
    <source>
        <dbReference type="Pfam" id="PF10423"/>
    </source>
</evidence>
<dbReference type="KEGG" id="csur:N24_0123"/>
<dbReference type="SUPFAM" id="SSF53167">
    <property type="entry name" value="Purine and uridine phosphorylases"/>
    <property type="match status" value="1"/>
</dbReference>
<dbReference type="GO" id="GO:0044209">
    <property type="term" value="P:AMP salvage"/>
    <property type="evidence" value="ECO:0007669"/>
    <property type="project" value="InterPro"/>
</dbReference>
<sequence length="478" mass="53801">MPAKDNVVRMEATTIDDAIAKLIDIYDTSTKLAKETLNNEDYAAYADVVYPKLTVDVLEWKPIDRTEPFGYVDRAGRYSAILSKPRVIERYLREQLERLTSNYPCKIYVSESDIRIPPEYIRGAPSATEARRAGDVADIIPRPTLDEVHDAIIDGDWHAFNGPELPLFHFGPQRFDIACARIEHYTGINVEHVQKYILFTNYAMHTTEFVHFAMSELTSEDSRYVGLSLPNGQVIDRETATSLGTETLDLTSRFQMPRYDLITEAGDGITIINIGVGPSNAKTITDCLAVLRPEAWVMIGHCAGMDARMRIGDLILGNAYQREDHILDKRISLGNPIPAIPEIQKALEASVDEIYGSDNSLMRTGTVLSTDDRNWEWHTPEDLWNWLKGSTAAAVDMESSTLATNGYRYRIPYGTLLSVSDLPLHAVPKLPAQAQAFYSNSKEAHVMCAVRAMEYLAVDPERLRTRKLRRTLGEVPFR</sequence>
<dbReference type="NCBIfam" id="NF006142">
    <property type="entry name" value="PRK08292.1"/>
    <property type="match status" value="1"/>
</dbReference>
<dbReference type="EC" id="3.2.2.4" evidence="1"/>
<organism evidence="4 5">
    <name type="scientific">Corynebacterium suranareeae</name>
    <dbReference type="NCBI Taxonomy" id="2506452"/>
    <lineage>
        <taxon>Bacteria</taxon>
        <taxon>Bacillati</taxon>
        <taxon>Actinomycetota</taxon>
        <taxon>Actinomycetes</taxon>
        <taxon>Mycobacteriales</taxon>
        <taxon>Corynebacteriaceae</taxon>
        <taxon>Corynebacterium</taxon>
    </lineage>
</organism>
<dbReference type="CDD" id="cd17762">
    <property type="entry name" value="AMN"/>
    <property type="match status" value="1"/>
</dbReference>
<evidence type="ECO:0000259" key="2">
    <source>
        <dbReference type="Pfam" id="PF01048"/>
    </source>
</evidence>
<dbReference type="Pfam" id="PF10423">
    <property type="entry name" value="AMNp_N"/>
    <property type="match status" value="1"/>
</dbReference>
<keyword evidence="1" id="KW-0378">Hydrolase</keyword>
<evidence type="ECO:0000313" key="4">
    <source>
        <dbReference type="EMBL" id="BAU94385.1"/>
    </source>
</evidence>
<dbReference type="NCBIfam" id="TIGR01717">
    <property type="entry name" value="AMP-nucleosdse"/>
    <property type="match status" value="1"/>
</dbReference>
<evidence type="ECO:0000256" key="1">
    <source>
        <dbReference type="HAMAP-Rule" id="MF_01932"/>
    </source>
</evidence>
<comment type="function">
    <text evidence="1">Catalyzes the hydrolysis of the N-glycosidic bond of AMP to form adenine and ribose 5-phosphate. Involved in regulation of AMP concentrations.</text>
</comment>
<evidence type="ECO:0000313" key="5">
    <source>
        <dbReference type="Proteomes" id="UP000218244"/>
    </source>
</evidence>
<dbReference type="InterPro" id="IPR035994">
    <property type="entry name" value="Nucleoside_phosphorylase_sf"/>
</dbReference>
<gene>
    <name evidence="1 4" type="primary">amn</name>
    <name evidence="4" type="ORF">N24_0123</name>
</gene>
<dbReference type="EMBL" id="AP017369">
    <property type="protein sequence ID" value="BAU94385.1"/>
    <property type="molecule type" value="Genomic_DNA"/>
</dbReference>
<dbReference type="InterPro" id="IPR011271">
    <property type="entry name" value="AMP_nucleosidase"/>
</dbReference>
<dbReference type="InterPro" id="IPR037109">
    <property type="entry name" value="AMP_N_sf"/>
</dbReference>
<dbReference type="InterPro" id="IPR018953">
    <property type="entry name" value="AMP_nucleoside_Pase_N"/>
</dbReference>
<dbReference type="Proteomes" id="UP000218244">
    <property type="component" value="Chromosome"/>
</dbReference>